<evidence type="ECO:0000313" key="2">
    <source>
        <dbReference type="EMBL" id="CAG8852162.1"/>
    </source>
</evidence>
<organism evidence="2 3">
    <name type="scientific">Gigaspora margarita</name>
    <dbReference type="NCBI Taxonomy" id="4874"/>
    <lineage>
        <taxon>Eukaryota</taxon>
        <taxon>Fungi</taxon>
        <taxon>Fungi incertae sedis</taxon>
        <taxon>Mucoromycota</taxon>
        <taxon>Glomeromycotina</taxon>
        <taxon>Glomeromycetes</taxon>
        <taxon>Diversisporales</taxon>
        <taxon>Gigasporaceae</taxon>
        <taxon>Gigaspora</taxon>
    </lineage>
</organism>
<keyword evidence="3" id="KW-1185">Reference proteome</keyword>
<accession>A0ABN7XAK2</accession>
<sequence>IDGHSKYLSRDEQLENSSVDEDKKVHEYAKIILLHSDLDISFEYAKSQNGFDLIESDKS</sequence>
<proteinExistence type="predicted"/>
<feature type="compositionally biased region" description="Basic and acidic residues" evidence="1">
    <location>
        <begin position="1"/>
        <end position="13"/>
    </location>
</feature>
<name>A0ABN7XAK2_GIGMA</name>
<dbReference type="EMBL" id="CAJVQB010110098">
    <property type="protein sequence ID" value="CAG8852162.1"/>
    <property type="molecule type" value="Genomic_DNA"/>
</dbReference>
<evidence type="ECO:0000313" key="3">
    <source>
        <dbReference type="Proteomes" id="UP000789901"/>
    </source>
</evidence>
<protein>
    <submittedName>
        <fullName evidence="2">38048_t:CDS:1</fullName>
    </submittedName>
</protein>
<feature type="region of interest" description="Disordered" evidence="1">
    <location>
        <begin position="1"/>
        <end position="20"/>
    </location>
</feature>
<comment type="caution">
    <text evidence="2">The sequence shown here is derived from an EMBL/GenBank/DDBJ whole genome shotgun (WGS) entry which is preliminary data.</text>
</comment>
<gene>
    <name evidence="2" type="ORF">GMARGA_LOCUS41092</name>
</gene>
<reference evidence="2 3" key="1">
    <citation type="submission" date="2021-06" db="EMBL/GenBank/DDBJ databases">
        <authorList>
            <person name="Kallberg Y."/>
            <person name="Tangrot J."/>
            <person name="Rosling A."/>
        </authorList>
    </citation>
    <scope>NUCLEOTIDE SEQUENCE [LARGE SCALE GENOMIC DNA]</scope>
    <source>
        <strain evidence="2 3">120-4 pot B 10/14</strain>
    </source>
</reference>
<dbReference type="Proteomes" id="UP000789901">
    <property type="component" value="Unassembled WGS sequence"/>
</dbReference>
<evidence type="ECO:0000256" key="1">
    <source>
        <dbReference type="SAM" id="MobiDB-lite"/>
    </source>
</evidence>
<feature type="non-terminal residue" evidence="2">
    <location>
        <position position="59"/>
    </location>
</feature>
<feature type="non-terminal residue" evidence="2">
    <location>
        <position position="1"/>
    </location>
</feature>